<reference evidence="2" key="1">
    <citation type="submission" date="2022-05" db="EMBL/GenBank/DDBJ databases">
        <title>Comparative Genomics of Spacecraft Associated Microbes.</title>
        <authorList>
            <person name="Tran M.T."/>
            <person name="Wright A."/>
            <person name="Seuylemezian A."/>
            <person name="Eisen J."/>
            <person name="Coil D."/>
        </authorList>
    </citation>
    <scope>NUCLEOTIDE SEQUENCE</scope>
    <source>
        <strain evidence="2">214.1.1</strain>
    </source>
</reference>
<proteinExistence type="predicted"/>
<dbReference type="GO" id="GO:0016805">
    <property type="term" value="F:dipeptidase activity"/>
    <property type="evidence" value="ECO:0007669"/>
    <property type="project" value="TreeGrafter"/>
</dbReference>
<dbReference type="PANTHER" id="PTHR30575:SF0">
    <property type="entry name" value="XAA-ARG DIPEPTIDASE"/>
    <property type="match status" value="1"/>
</dbReference>
<dbReference type="InterPro" id="IPR036264">
    <property type="entry name" value="Bact_exopeptidase_dim_dom"/>
</dbReference>
<dbReference type="InterPro" id="IPR052030">
    <property type="entry name" value="Peptidase_M20/M20A_hydrolases"/>
</dbReference>
<dbReference type="SUPFAM" id="SSF55031">
    <property type="entry name" value="Bacterial exopeptidase dimerisation domain"/>
    <property type="match status" value="1"/>
</dbReference>
<dbReference type="InterPro" id="IPR002933">
    <property type="entry name" value="Peptidase_M20"/>
</dbReference>
<dbReference type="Pfam" id="PF01546">
    <property type="entry name" value="Peptidase_M20"/>
    <property type="match status" value="1"/>
</dbReference>
<dbReference type="RefSeq" id="WP_251221662.1">
    <property type="nucleotide sequence ID" value="NZ_JAMBOL010000001.1"/>
</dbReference>
<dbReference type="AlphaFoldDB" id="A0A9X2DP19"/>
<evidence type="ECO:0000259" key="1">
    <source>
        <dbReference type="Pfam" id="PF07687"/>
    </source>
</evidence>
<dbReference type="CDD" id="cd05673">
    <property type="entry name" value="M20_Acy1L2_AbgB"/>
    <property type="match status" value="1"/>
</dbReference>
<dbReference type="NCBIfam" id="TIGR01891">
    <property type="entry name" value="amidohydrolases"/>
    <property type="match status" value="1"/>
</dbReference>
<keyword evidence="3" id="KW-1185">Reference proteome</keyword>
<dbReference type="InterPro" id="IPR017439">
    <property type="entry name" value="Amidohydrolase"/>
</dbReference>
<dbReference type="EMBL" id="JAMBOL010000001">
    <property type="protein sequence ID" value="MCM3712812.1"/>
    <property type="molecule type" value="Genomic_DNA"/>
</dbReference>
<dbReference type="GO" id="GO:0046657">
    <property type="term" value="P:folic acid catabolic process"/>
    <property type="evidence" value="ECO:0007669"/>
    <property type="project" value="TreeGrafter"/>
</dbReference>
<feature type="domain" description="Peptidase M20 dimerisation" evidence="1">
    <location>
        <begin position="194"/>
        <end position="283"/>
    </location>
</feature>
<dbReference type="PIRSF" id="PIRSF037227">
    <property type="entry name" value="Aminobenzoyl-glu_utiliz_pB"/>
    <property type="match status" value="1"/>
</dbReference>
<accession>A0A9X2DP19</accession>
<evidence type="ECO:0000313" key="3">
    <source>
        <dbReference type="Proteomes" id="UP001139179"/>
    </source>
</evidence>
<dbReference type="Gene3D" id="3.30.70.360">
    <property type="match status" value="1"/>
</dbReference>
<dbReference type="SUPFAM" id="SSF53187">
    <property type="entry name" value="Zn-dependent exopeptidases"/>
    <property type="match status" value="1"/>
</dbReference>
<dbReference type="GO" id="GO:0005737">
    <property type="term" value="C:cytoplasm"/>
    <property type="evidence" value="ECO:0007669"/>
    <property type="project" value="TreeGrafter"/>
</dbReference>
<dbReference type="InterPro" id="IPR017145">
    <property type="entry name" value="Aminobenzoyl-glu_utiliz_pB"/>
</dbReference>
<name>A0A9X2DP19_9BACI</name>
<dbReference type="InterPro" id="IPR011650">
    <property type="entry name" value="Peptidase_M20_dimer"/>
</dbReference>
<gene>
    <name evidence="2" type="ORF">M3202_01840</name>
</gene>
<protein>
    <submittedName>
        <fullName evidence="2">M20 family metallopeptidase</fullName>
    </submittedName>
</protein>
<sequence>MIPSVAYQERLAEIIDSKREKLIGLSDDIWELCETKFEEYQSAERLCLALEEEGFEVVRNAGGVATAFTGTFGSGGPTIALLGEYDALPGLSQKAGVADKEPLQPGGSGHGCGHNLLGVGALAAAFAVKHYLEEQRIQATVRYYGCPAEEGGGGKAYMVRAGLFDDVDIALTWHPMDENKANHATMLATAQIYFQFKGVSSHAGAKPHLGRSALDAVELMNVGANYVREHIIPEARVHYAITNTGGFAPNIVPSEAEVLYKVRAPETGQVKELIERITNIAKGAALMTGTEMELQFDGSSAELIPNSALAALLAENFKKIGTEQYTQEEIDFARTIQASFTEQQMDVVRRNQNKAISNDVTPFSTTLGFMPGSTDVGDVSWKVPTGKIYATTCAYGTPFHSWQLVTQGKSSIAHKGMLLAGKVLAATAVDLIEQPDLIIEAKREFREQLNGKQYESLIPADAKPSPVRKA</sequence>
<dbReference type="Proteomes" id="UP001139179">
    <property type="component" value="Unassembled WGS sequence"/>
</dbReference>
<evidence type="ECO:0000313" key="2">
    <source>
        <dbReference type="EMBL" id="MCM3712812.1"/>
    </source>
</evidence>
<dbReference type="FunFam" id="3.30.70.360:FF:000004">
    <property type="entry name" value="Peptidase M20 domain-containing protein 2"/>
    <property type="match status" value="1"/>
</dbReference>
<dbReference type="Pfam" id="PF07687">
    <property type="entry name" value="M20_dimer"/>
    <property type="match status" value="1"/>
</dbReference>
<dbReference type="PANTHER" id="PTHR30575">
    <property type="entry name" value="PEPTIDASE M20"/>
    <property type="match status" value="1"/>
</dbReference>
<dbReference type="Gene3D" id="3.40.630.10">
    <property type="entry name" value="Zn peptidases"/>
    <property type="match status" value="1"/>
</dbReference>
<organism evidence="2 3">
    <name type="scientific">Halalkalibacter oceani</name>
    <dbReference type="NCBI Taxonomy" id="1653776"/>
    <lineage>
        <taxon>Bacteria</taxon>
        <taxon>Bacillati</taxon>
        <taxon>Bacillota</taxon>
        <taxon>Bacilli</taxon>
        <taxon>Bacillales</taxon>
        <taxon>Bacillaceae</taxon>
        <taxon>Halalkalibacter</taxon>
    </lineage>
</organism>
<dbReference type="GO" id="GO:0071713">
    <property type="term" value="F:para-aminobenzoyl-glutamate hydrolase activity"/>
    <property type="evidence" value="ECO:0007669"/>
    <property type="project" value="TreeGrafter"/>
</dbReference>
<comment type="caution">
    <text evidence="2">The sequence shown here is derived from an EMBL/GenBank/DDBJ whole genome shotgun (WGS) entry which is preliminary data.</text>
</comment>